<comment type="caution">
    <text evidence="1">The sequence shown here is derived from an EMBL/GenBank/DDBJ whole genome shotgun (WGS) entry which is preliminary data.</text>
</comment>
<organism evidence="1 2">
    <name type="scientific">Mycobacterium kyorinense</name>
    <dbReference type="NCBI Taxonomy" id="487514"/>
    <lineage>
        <taxon>Bacteria</taxon>
        <taxon>Bacillati</taxon>
        <taxon>Actinomycetota</taxon>
        <taxon>Actinomycetes</taxon>
        <taxon>Mycobacteriales</taxon>
        <taxon>Mycobacteriaceae</taxon>
        <taxon>Mycobacterium</taxon>
    </lineage>
</organism>
<protein>
    <submittedName>
        <fullName evidence="1">Uncharacterized protein</fullName>
    </submittedName>
</protein>
<dbReference type="RefSeq" id="WP_085241205.1">
    <property type="nucleotide sequence ID" value="NZ_LQPE01000063.1"/>
</dbReference>
<accession>A0A1X1Y5X4</accession>
<proteinExistence type="predicted"/>
<dbReference type="OrthoDB" id="3579809at2"/>
<reference evidence="1 2" key="1">
    <citation type="submission" date="2016-01" db="EMBL/GenBank/DDBJ databases">
        <title>The new phylogeny of the genus Mycobacterium.</title>
        <authorList>
            <person name="Tarcisio F."/>
            <person name="Conor M."/>
            <person name="Antonella G."/>
            <person name="Elisabetta G."/>
            <person name="Giulia F.S."/>
            <person name="Sara T."/>
            <person name="Anna F."/>
            <person name="Clotilde B."/>
            <person name="Roberto B."/>
            <person name="Veronica D.S."/>
            <person name="Fabio R."/>
            <person name="Monica P."/>
            <person name="Olivier J."/>
            <person name="Enrico T."/>
            <person name="Nicola S."/>
        </authorList>
    </citation>
    <scope>NUCLEOTIDE SEQUENCE [LARGE SCALE GENOMIC DNA]</scope>
    <source>
        <strain evidence="1 2">DSM 45166</strain>
    </source>
</reference>
<sequence length="197" mass="21479">MGWTYESDTAGHDEWHEGYLVPEFDNGDRGMGLSGSGIPPGHVAVESLGNGSYRTRPAGEIIGWRVLCDCYLYPNSDRTKVWASEQLWIRVPSPLRHNPSEYRIYCPDEDVLDVDAGDVHTAAHALWRAEHIDELDAAGVIKGALAAVHAADEQLNSAVLAARQAGLSWARIGEAANMSAQGAHERWADRARFATGS</sequence>
<gene>
    <name evidence="1" type="ORF">AWC14_25730</name>
</gene>
<evidence type="ECO:0000313" key="1">
    <source>
        <dbReference type="EMBL" id="ORW06401.1"/>
    </source>
</evidence>
<evidence type="ECO:0000313" key="2">
    <source>
        <dbReference type="Proteomes" id="UP000193487"/>
    </source>
</evidence>
<dbReference type="AlphaFoldDB" id="A0A1X1Y5X4"/>
<dbReference type="Proteomes" id="UP000193487">
    <property type="component" value="Unassembled WGS sequence"/>
</dbReference>
<name>A0A1X1Y5X4_9MYCO</name>
<keyword evidence="2" id="KW-1185">Reference proteome</keyword>
<dbReference type="EMBL" id="LQPE01000063">
    <property type="protein sequence ID" value="ORW06401.1"/>
    <property type="molecule type" value="Genomic_DNA"/>
</dbReference>